<dbReference type="OrthoDB" id="124041at2759"/>
<dbReference type="GO" id="GO:0006364">
    <property type="term" value="P:rRNA processing"/>
    <property type="evidence" value="ECO:0007669"/>
    <property type="project" value="TreeGrafter"/>
</dbReference>
<dbReference type="GO" id="GO:0030677">
    <property type="term" value="C:ribonuclease P complex"/>
    <property type="evidence" value="ECO:0007669"/>
    <property type="project" value="InterPro"/>
</dbReference>
<sequence length="354" mass="39303">MDVEDVSPASGASLGAGGSETQKLLRAALDPHRVSNVQAAQYYRDRLQDRRIQITNLDRARPKTGGDDNQAVLRAERKLTRRKRRVKSDLSQLKRLRIEAGRSACSDGDVDADDHASAPSKSDSSAGKLVKEKQRQLSQVKKCLRSLQSRPKGNVAKKIDRFDHKPLSRSQRKRMGLEDIDQGIHYDLIRPLHTLWCSYIQQLLNIVAMDSKGTLVPNPHFDVKQLSVMSSGNVTAIQASLIKADLCGAEVEVVRSTNPSLVSQRGLVVKETERTLIVAPEPSPNTTQSRKAANGRHVRIIPKHNTVFAILVPVPARAEQPGCKLRFELHGSHMSQNLPSRATRKHKARPTIDF</sequence>
<dbReference type="GO" id="GO:0001682">
    <property type="term" value="P:tRNA 5'-leader removal"/>
    <property type="evidence" value="ECO:0007669"/>
    <property type="project" value="InterPro"/>
</dbReference>
<evidence type="ECO:0000256" key="8">
    <source>
        <dbReference type="SAM" id="MobiDB-lite"/>
    </source>
</evidence>
<keyword evidence="4" id="KW-0819">tRNA processing</keyword>
<gene>
    <name evidence="9" type="ORF">BCV70DRAFT_12155</name>
</gene>
<dbReference type="PANTHER" id="PTHR13348:SF0">
    <property type="entry name" value="RIBONUCLEASE P PROTEIN SUBUNIT P29"/>
    <property type="match status" value="1"/>
</dbReference>
<keyword evidence="10" id="KW-1185">Reference proteome</keyword>
<dbReference type="AlphaFoldDB" id="A0A317Y0R2"/>
<dbReference type="GO" id="GO:0005634">
    <property type="term" value="C:nucleus"/>
    <property type="evidence" value="ECO:0007669"/>
    <property type="project" value="UniProtKB-SubCell"/>
</dbReference>
<dbReference type="InParanoid" id="A0A317Y0R2"/>
<dbReference type="HAMAP" id="MF_00754">
    <property type="entry name" value="RNase_P_1"/>
    <property type="match status" value="1"/>
</dbReference>
<dbReference type="InterPro" id="IPR002730">
    <property type="entry name" value="Rpp29/RNP1"/>
</dbReference>
<name>A0A317Y0R2_9BASI</name>
<dbReference type="EMBL" id="KZ819188">
    <property type="protein sequence ID" value="PWZ03141.1"/>
    <property type="molecule type" value="Genomic_DNA"/>
</dbReference>
<dbReference type="GO" id="GO:0000172">
    <property type="term" value="C:ribonuclease MRP complex"/>
    <property type="evidence" value="ECO:0007669"/>
    <property type="project" value="InterPro"/>
</dbReference>
<dbReference type="GO" id="GO:0016787">
    <property type="term" value="F:hydrolase activity"/>
    <property type="evidence" value="ECO:0007669"/>
    <property type="project" value="UniProtKB-KW"/>
</dbReference>
<dbReference type="STRING" id="1882483.A0A317Y0R2"/>
<keyword evidence="3" id="KW-0963">Cytoplasm</keyword>
<comment type="similarity">
    <text evidence="2">Belongs to the eukaryotic/archaeal RNase P protein component 1 family.</text>
</comment>
<accession>A0A317Y0R2</accession>
<dbReference type="InterPro" id="IPR036980">
    <property type="entry name" value="RNase_P/MRP_Rpp29_sf"/>
</dbReference>
<evidence type="ECO:0000256" key="5">
    <source>
        <dbReference type="ARBA" id="ARBA00022722"/>
    </source>
</evidence>
<dbReference type="SUPFAM" id="SSF101744">
    <property type="entry name" value="Rof/RNase P subunit-like"/>
    <property type="match status" value="1"/>
</dbReference>
<comment type="subcellular location">
    <subcellularLocation>
        <location evidence="1">Nucleus</location>
    </subcellularLocation>
</comment>
<evidence type="ECO:0000256" key="1">
    <source>
        <dbReference type="ARBA" id="ARBA00004123"/>
    </source>
</evidence>
<dbReference type="GO" id="GO:0004519">
    <property type="term" value="F:endonuclease activity"/>
    <property type="evidence" value="ECO:0007669"/>
    <property type="project" value="UniProtKB-KW"/>
</dbReference>
<keyword evidence="7" id="KW-0378">Hydrolase</keyword>
<reference evidence="9 10" key="1">
    <citation type="journal article" date="2018" name="Mol. Biol. Evol.">
        <title>Broad Genomic Sampling Reveals a Smut Pathogenic Ancestry of the Fungal Clade Ustilaginomycotina.</title>
        <authorList>
            <person name="Kijpornyongpan T."/>
            <person name="Mondo S.J."/>
            <person name="Barry K."/>
            <person name="Sandor L."/>
            <person name="Lee J."/>
            <person name="Lipzen A."/>
            <person name="Pangilinan J."/>
            <person name="LaButti K."/>
            <person name="Hainaut M."/>
            <person name="Henrissat B."/>
            <person name="Grigoriev I.V."/>
            <person name="Spatafora J.W."/>
            <person name="Aime M.C."/>
        </authorList>
    </citation>
    <scope>NUCLEOTIDE SEQUENCE [LARGE SCALE GENOMIC DNA]</scope>
    <source>
        <strain evidence="9 10">MCA 3645</strain>
    </source>
</reference>
<organism evidence="9 10">
    <name type="scientific">Testicularia cyperi</name>
    <dbReference type="NCBI Taxonomy" id="1882483"/>
    <lineage>
        <taxon>Eukaryota</taxon>
        <taxon>Fungi</taxon>
        <taxon>Dikarya</taxon>
        <taxon>Basidiomycota</taxon>
        <taxon>Ustilaginomycotina</taxon>
        <taxon>Ustilaginomycetes</taxon>
        <taxon>Ustilaginales</taxon>
        <taxon>Anthracoideaceae</taxon>
        <taxon>Testicularia</taxon>
    </lineage>
</organism>
<dbReference type="InterPro" id="IPR023538">
    <property type="entry name" value="RNP1"/>
</dbReference>
<feature type="region of interest" description="Disordered" evidence="8">
    <location>
        <begin position="56"/>
        <end position="87"/>
    </location>
</feature>
<evidence type="ECO:0000256" key="2">
    <source>
        <dbReference type="ARBA" id="ARBA00006181"/>
    </source>
</evidence>
<dbReference type="FunCoup" id="A0A317Y0R2">
    <property type="interactions" value="240"/>
</dbReference>
<dbReference type="Proteomes" id="UP000246740">
    <property type="component" value="Unassembled WGS sequence"/>
</dbReference>
<dbReference type="InterPro" id="IPR023534">
    <property type="entry name" value="Rof/RNase_P-like"/>
</dbReference>
<evidence type="ECO:0000313" key="9">
    <source>
        <dbReference type="EMBL" id="PWZ03141.1"/>
    </source>
</evidence>
<evidence type="ECO:0000313" key="10">
    <source>
        <dbReference type="Proteomes" id="UP000246740"/>
    </source>
</evidence>
<dbReference type="SMART" id="SM00538">
    <property type="entry name" value="POP4"/>
    <property type="match status" value="1"/>
</dbReference>
<dbReference type="InterPro" id="IPR016848">
    <property type="entry name" value="RNase_P/MRP_Rpp29-subunit"/>
</dbReference>
<keyword evidence="6" id="KW-0255">Endonuclease</keyword>
<protein>
    <submittedName>
        <fullName evidence="9">Uncharacterized protein</fullName>
    </submittedName>
</protein>
<evidence type="ECO:0000256" key="4">
    <source>
        <dbReference type="ARBA" id="ARBA00022694"/>
    </source>
</evidence>
<proteinExistence type="inferred from homology"/>
<evidence type="ECO:0000256" key="6">
    <source>
        <dbReference type="ARBA" id="ARBA00022759"/>
    </source>
</evidence>
<feature type="compositionally biased region" description="Basic and acidic residues" evidence="8">
    <location>
        <begin position="56"/>
        <end position="66"/>
    </location>
</feature>
<feature type="region of interest" description="Disordered" evidence="8">
    <location>
        <begin position="104"/>
        <end position="134"/>
    </location>
</feature>
<dbReference type="Pfam" id="PF01868">
    <property type="entry name" value="RNase_P-MRP_p29"/>
    <property type="match status" value="1"/>
</dbReference>
<evidence type="ECO:0000256" key="3">
    <source>
        <dbReference type="ARBA" id="ARBA00022490"/>
    </source>
</evidence>
<dbReference type="GO" id="GO:0033204">
    <property type="term" value="F:ribonuclease P RNA binding"/>
    <property type="evidence" value="ECO:0007669"/>
    <property type="project" value="InterPro"/>
</dbReference>
<evidence type="ECO:0000256" key="7">
    <source>
        <dbReference type="ARBA" id="ARBA00022801"/>
    </source>
</evidence>
<dbReference type="PANTHER" id="PTHR13348">
    <property type="entry name" value="RIBONUCLEASE P SUBUNIT P29"/>
    <property type="match status" value="1"/>
</dbReference>
<keyword evidence="5" id="KW-0540">Nuclease</keyword>
<dbReference type="Gene3D" id="2.30.30.210">
    <property type="entry name" value="Ribonuclease P/MRP, subunit p29"/>
    <property type="match status" value="1"/>
</dbReference>